<dbReference type="Proteomes" id="UP001530315">
    <property type="component" value="Unassembled WGS sequence"/>
</dbReference>
<comment type="caution">
    <text evidence="7">The sequence shown here is derived from an EMBL/GenBank/DDBJ whole genome shotgun (WGS) entry which is preliminary data.</text>
</comment>
<evidence type="ECO:0000256" key="2">
    <source>
        <dbReference type="ARBA" id="ARBA00022741"/>
    </source>
</evidence>
<keyword evidence="4" id="KW-0067">ATP-binding</keyword>
<dbReference type="InterPro" id="IPR000719">
    <property type="entry name" value="Prot_kinase_dom"/>
</dbReference>
<dbReference type="Pfam" id="PF00069">
    <property type="entry name" value="Pkinase"/>
    <property type="match status" value="1"/>
</dbReference>
<proteinExistence type="predicted"/>
<dbReference type="GO" id="GO:0005524">
    <property type="term" value="F:ATP binding"/>
    <property type="evidence" value="ECO:0007669"/>
    <property type="project" value="UniProtKB-KW"/>
</dbReference>
<sequence length="572" mass="64760">MKQQLSDDIMNTPPRMAQQHQQAGAAAASSSGRPNCNDRALCSLPSVPFHSREELLLAEESIKKLVRGSRFFPARAANDDWFRGSPREGGSSPALPAESNATTHVRTIQEHEIRVEKLLGRGGFCEVRLAYLDCGTPSNVSLVCDRGDKPTSYGQEYAIKYLMPSISQTKTKKFCRGAADLVIEARFLSLLSHDNIIRLHYVSAGSLREIYNCLDTNGTDKNKGHFRHESQGCGCGNTTSCDSTDCNQGLNDNLRHNYGYFLVLEHLHETLDHRIKHTFIPEVKLITGTDPMKHHDNHCCTTNSHVMHQAFQNNRWLNNLPHWMQHKQSQYISRSEGLSDSMKSALTTRLVILKNIASALKYLHDHHIILRDIKPDNIGFGFCDDRQEDVPKLFDFGLVVELKEESKVVSATCLGGHHHGDAVYKLTGCTGSRRYMSPEVAFSEPYNYKADVYSFGVLIYELSTLIQPFMGYTMDKHEDEVLRCGSRPCLLGYDYYWPSDLESLINDCWCDDMRQRPTIDKVVERLDGCIRESTSHQMENGQRQKMTSKSFLGSLAHLQLSYYPRSRVARQA</sequence>
<dbReference type="Gene3D" id="3.30.200.20">
    <property type="entry name" value="Phosphorylase Kinase, domain 1"/>
    <property type="match status" value="1"/>
</dbReference>
<evidence type="ECO:0000256" key="3">
    <source>
        <dbReference type="ARBA" id="ARBA00022777"/>
    </source>
</evidence>
<evidence type="ECO:0000313" key="8">
    <source>
        <dbReference type="Proteomes" id="UP001530315"/>
    </source>
</evidence>
<dbReference type="AlphaFoldDB" id="A0ABD3NCG8"/>
<keyword evidence="1" id="KW-0808">Transferase</keyword>
<dbReference type="GO" id="GO:0016301">
    <property type="term" value="F:kinase activity"/>
    <property type="evidence" value="ECO:0007669"/>
    <property type="project" value="UniProtKB-KW"/>
</dbReference>
<dbReference type="SMART" id="SM00220">
    <property type="entry name" value="S_TKc"/>
    <property type="match status" value="1"/>
</dbReference>
<dbReference type="EMBL" id="JALLAZ020001539">
    <property type="protein sequence ID" value="KAL3773309.1"/>
    <property type="molecule type" value="Genomic_DNA"/>
</dbReference>
<accession>A0ABD3NCG8</accession>
<feature type="domain" description="Protein kinase" evidence="6">
    <location>
        <begin position="113"/>
        <end position="539"/>
    </location>
</feature>
<dbReference type="SUPFAM" id="SSF56112">
    <property type="entry name" value="Protein kinase-like (PK-like)"/>
    <property type="match status" value="1"/>
</dbReference>
<dbReference type="PROSITE" id="PS50011">
    <property type="entry name" value="PROTEIN_KINASE_DOM"/>
    <property type="match status" value="1"/>
</dbReference>
<evidence type="ECO:0000259" key="6">
    <source>
        <dbReference type="PROSITE" id="PS50011"/>
    </source>
</evidence>
<feature type="region of interest" description="Disordered" evidence="5">
    <location>
        <begin position="82"/>
        <end position="103"/>
    </location>
</feature>
<evidence type="ECO:0000313" key="7">
    <source>
        <dbReference type="EMBL" id="KAL3773309.1"/>
    </source>
</evidence>
<keyword evidence="3" id="KW-0418">Kinase</keyword>
<protein>
    <recommendedName>
        <fullName evidence="6">Protein kinase domain-containing protein</fullName>
    </recommendedName>
</protein>
<gene>
    <name evidence="7" type="ORF">ACHAW5_000256</name>
</gene>
<dbReference type="InterPro" id="IPR011009">
    <property type="entry name" value="Kinase-like_dom_sf"/>
</dbReference>
<keyword evidence="8" id="KW-1185">Reference proteome</keyword>
<name>A0ABD3NCG8_9STRA</name>
<evidence type="ECO:0000256" key="5">
    <source>
        <dbReference type="SAM" id="MobiDB-lite"/>
    </source>
</evidence>
<evidence type="ECO:0000256" key="4">
    <source>
        <dbReference type="ARBA" id="ARBA00022840"/>
    </source>
</evidence>
<dbReference type="InterPro" id="IPR051681">
    <property type="entry name" value="Ser/Thr_Kinases-Pseudokinases"/>
</dbReference>
<dbReference type="PANTHER" id="PTHR44329">
    <property type="entry name" value="SERINE/THREONINE-PROTEIN KINASE TNNI3K-RELATED"/>
    <property type="match status" value="1"/>
</dbReference>
<dbReference type="Gene3D" id="1.10.510.10">
    <property type="entry name" value="Transferase(Phosphotransferase) domain 1"/>
    <property type="match status" value="1"/>
</dbReference>
<keyword evidence="2" id="KW-0547">Nucleotide-binding</keyword>
<evidence type="ECO:0000256" key="1">
    <source>
        <dbReference type="ARBA" id="ARBA00022679"/>
    </source>
</evidence>
<dbReference type="PANTHER" id="PTHR44329:SF288">
    <property type="entry name" value="MITOGEN-ACTIVATED PROTEIN KINASE KINASE KINASE 20"/>
    <property type="match status" value="1"/>
</dbReference>
<organism evidence="7 8">
    <name type="scientific">Stephanodiscus triporus</name>
    <dbReference type="NCBI Taxonomy" id="2934178"/>
    <lineage>
        <taxon>Eukaryota</taxon>
        <taxon>Sar</taxon>
        <taxon>Stramenopiles</taxon>
        <taxon>Ochrophyta</taxon>
        <taxon>Bacillariophyta</taxon>
        <taxon>Coscinodiscophyceae</taxon>
        <taxon>Thalassiosirophycidae</taxon>
        <taxon>Stephanodiscales</taxon>
        <taxon>Stephanodiscaceae</taxon>
        <taxon>Stephanodiscus</taxon>
    </lineage>
</organism>
<reference evidence="7 8" key="1">
    <citation type="submission" date="2024-10" db="EMBL/GenBank/DDBJ databases">
        <title>Updated reference genomes for cyclostephanoid diatoms.</title>
        <authorList>
            <person name="Roberts W.R."/>
            <person name="Alverson A.J."/>
        </authorList>
    </citation>
    <scope>NUCLEOTIDE SEQUENCE [LARGE SCALE GENOMIC DNA]</scope>
    <source>
        <strain evidence="7 8">AJA276-08</strain>
    </source>
</reference>